<protein>
    <submittedName>
        <fullName evidence="4">Tryptophan 7-halogenase</fullName>
    </submittedName>
</protein>
<organism evidence="4 5">
    <name type="scientific">Stakelama marina</name>
    <dbReference type="NCBI Taxonomy" id="2826939"/>
    <lineage>
        <taxon>Bacteria</taxon>
        <taxon>Pseudomonadati</taxon>
        <taxon>Pseudomonadota</taxon>
        <taxon>Alphaproteobacteria</taxon>
        <taxon>Sphingomonadales</taxon>
        <taxon>Sphingomonadaceae</taxon>
        <taxon>Stakelama</taxon>
    </lineage>
</organism>
<dbReference type="InterPro" id="IPR033856">
    <property type="entry name" value="Trp_halogen"/>
</dbReference>
<reference evidence="4" key="1">
    <citation type="submission" date="2021-04" db="EMBL/GenBank/DDBJ databases">
        <title>Ouciella asimina sp. nov., isolated from the surface seawater in the hydrothermal field of Okinawa Trough.</title>
        <authorList>
            <person name="Shuang W."/>
        </authorList>
    </citation>
    <scope>NUCLEOTIDE SEQUENCE</scope>
    <source>
        <strain evidence="4">LXI357</strain>
    </source>
</reference>
<dbReference type="EMBL" id="JAGRQC010000002">
    <property type="protein sequence ID" value="MBR0552167.1"/>
    <property type="molecule type" value="Genomic_DNA"/>
</dbReference>
<dbReference type="Gene3D" id="3.50.50.60">
    <property type="entry name" value="FAD/NAD(P)-binding domain"/>
    <property type="match status" value="1"/>
</dbReference>
<sequence>MKPIRSIAIVGGGTSGWLAAAYLARKLGTAKGGVAITLIESPDIATVGVGEATIPPIRSMVAATGISEGEFLRETGGSFKLAIRFDDWLHVPSEHRRHSYYHAFGSYGRIGRDLMAPYWLQQRDTEQRSFVDYTMPEGRICDAMCAPKRRGDPEFSGPFEYAYHFDAARAAKLLQRVAVETGVKHLLGKVENVELDANGDIAALVTDRHGKLEADLFIDCTGFAALLIEKALGVRFDDATDQLFCDRAVVCRPLYETPDAPIPPFTVATARPHGWIWDIPLSERRGVGYVYSSRYCEAEDAERNLRSYLGEAGRNADSFEIRIRVGSRPTQWHRNCIAIGLAGGFIEPLESTGIYLVDIALRWLSDLFPDQSTMKVAAQEFNRRMNDCYADIIDFVKLHYCISKRDDTRFWIDNRNQETWPETLKRKLENWRFRTPGEYEVGGLPAVFGLSNYLQVLYGMQYFPDLSGREAQFANMEHANERADELQRTALAAVDRLPEHRELIGMIAGVGTGIFASKL</sequence>
<feature type="active site" evidence="1">
    <location>
        <position position="80"/>
    </location>
</feature>
<accession>A0A8T4IBY5</accession>
<dbReference type="SUPFAM" id="SSF51905">
    <property type="entry name" value="FAD/NAD(P)-binding domain"/>
    <property type="match status" value="1"/>
</dbReference>
<keyword evidence="2" id="KW-0274">FAD</keyword>
<keyword evidence="2" id="KW-0285">Flavoprotein</keyword>
<evidence type="ECO:0000256" key="1">
    <source>
        <dbReference type="PIRSR" id="PIRSR011396-1"/>
    </source>
</evidence>
<dbReference type="PIRSF" id="PIRSF011396">
    <property type="entry name" value="Trp_halogenase"/>
    <property type="match status" value="1"/>
</dbReference>
<dbReference type="InterPro" id="IPR006905">
    <property type="entry name" value="Flavin_halogenase"/>
</dbReference>
<keyword evidence="3" id="KW-0175">Coiled coil</keyword>
<dbReference type="GO" id="GO:0000166">
    <property type="term" value="F:nucleotide binding"/>
    <property type="evidence" value="ECO:0007669"/>
    <property type="project" value="UniProtKB-KW"/>
</dbReference>
<dbReference type="RefSeq" id="WP_284053463.1">
    <property type="nucleotide sequence ID" value="NZ_JAGRQC010000002.1"/>
</dbReference>
<dbReference type="InterPro" id="IPR036188">
    <property type="entry name" value="FAD/NAD-bd_sf"/>
</dbReference>
<evidence type="ECO:0000313" key="5">
    <source>
        <dbReference type="Proteomes" id="UP000676996"/>
    </source>
</evidence>
<evidence type="ECO:0000256" key="2">
    <source>
        <dbReference type="PIRSR" id="PIRSR011396-2"/>
    </source>
</evidence>
<evidence type="ECO:0000313" key="4">
    <source>
        <dbReference type="EMBL" id="MBR0552167.1"/>
    </source>
</evidence>
<dbReference type="AlphaFoldDB" id="A0A8T4IBY5"/>
<evidence type="ECO:0000256" key="3">
    <source>
        <dbReference type="SAM" id="Coils"/>
    </source>
</evidence>
<dbReference type="Proteomes" id="UP000676996">
    <property type="component" value="Unassembled WGS sequence"/>
</dbReference>
<comment type="caution">
    <text evidence="4">The sequence shown here is derived from an EMBL/GenBank/DDBJ whole genome shotgun (WGS) entry which is preliminary data.</text>
</comment>
<feature type="coiled-coil region" evidence="3">
    <location>
        <begin position="469"/>
        <end position="496"/>
    </location>
</feature>
<gene>
    <name evidence="4" type="ORF">J7S20_06605</name>
</gene>
<keyword evidence="5" id="KW-1185">Reference proteome</keyword>
<feature type="binding site" evidence="2">
    <location>
        <position position="341"/>
    </location>
    <ligand>
        <name>FAD</name>
        <dbReference type="ChEBI" id="CHEBI:57692"/>
    </ligand>
</feature>
<feature type="binding site" evidence="2">
    <location>
        <position position="354"/>
    </location>
    <ligand>
        <name>FAD</name>
        <dbReference type="ChEBI" id="CHEBI:57692"/>
    </ligand>
</feature>
<feature type="binding site" evidence="2">
    <location>
        <position position="80"/>
    </location>
    <ligand>
        <name>7-chloro-L-tryptophan</name>
        <dbReference type="ChEBI" id="CHEBI:58713"/>
    </ligand>
</feature>
<dbReference type="PANTHER" id="PTHR43747:SF4">
    <property type="entry name" value="FLAVIN-DEPENDENT TRYPTOPHAN HALOGENASE"/>
    <property type="match status" value="1"/>
</dbReference>
<name>A0A8T4IBY5_9SPHN</name>
<keyword evidence="2" id="KW-0547">Nucleotide-binding</keyword>
<dbReference type="GO" id="GO:0004497">
    <property type="term" value="F:monooxygenase activity"/>
    <property type="evidence" value="ECO:0007669"/>
    <property type="project" value="InterPro"/>
</dbReference>
<feature type="binding site" evidence="2">
    <location>
        <position position="190"/>
    </location>
    <ligand>
        <name>FAD</name>
        <dbReference type="ChEBI" id="CHEBI:57692"/>
    </ligand>
</feature>
<dbReference type="Pfam" id="PF04820">
    <property type="entry name" value="Trp_halogenase"/>
    <property type="match status" value="1"/>
</dbReference>
<proteinExistence type="predicted"/>
<dbReference type="PANTHER" id="PTHR43747">
    <property type="entry name" value="FAD-BINDING PROTEIN"/>
    <property type="match status" value="1"/>
</dbReference>
<dbReference type="InterPro" id="IPR050816">
    <property type="entry name" value="Flavin-dep_Halogenase_NPB"/>
</dbReference>
<feature type="binding site" evidence="2">
    <location>
        <position position="350"/>
    </location>
    <ligand>
        <name>FAD</name>
        <dbReference type="ChEBI" id="CHEBI:57692"/>
    </ligand>
</feature>